<feature type="transmembrane region" description="Helical" evidence="2">
    <location>
        <begin position="71"/>
        <end position="87"/>
    </location>
</feature>
<proteinExistence type="predicted"/>
<evidence type="ECO:0000256" key="1">
    <source>
        <dbReference type="SAM" id="MobiDB-lite"/>
    </source>
</evidence>
<dbReference type="EMBL" id="PPEK01000005">
    <property type="protein sequence ID" value="PNV67826.1"/>
    <property type="molecule type" value="Genomic_DNA"/>
</dbReference>
<dbReference type="Proteomes" id="UP000236197">
    <property type="component" value="Unassembled WGS sequence"/>
</dbReference>
<evidence type="ECO:0000313" key="4">
    <source>
        <dbReference type="Proteomes" id="UP000236197"/>
    </source>
</evidence>
<comment type="caution">
    <text evidence="3">The sequence shown here is derived from an EMBL/GenBank/DDBJ whole genome shotgun (WGS) entry which is preliminary data.</text>
</comment>
<protein>
    <submittedName>
        <fullName evidence="3">Uncharacterized protein</fullName>
    </submittedName>
</protein>
<feature type="region of interest" description="Disordered" evidence="1">
    <location>
        <begin position="1"/>
        <end position="39"/>
    </location>
</feature>
<name>A0A2K2UBY3_9ACTN</name>
<accession>A0A2K2UBY3</accession>
<evidence type="ECO:0000256" key="2">
    <source>
        <dbReference type="SAM" id="Phobius"/>
    </source>
</evidence>
<sequence>METSARSLEGFAHSARQRHERPRMSKKKNKTKPTPQATPANPYRKIVLILNPLVLVVLAACIYAGLPLEAIVSLGVVGYGIWGYLFFKARRVDRENLGR</sequence>
<keyword evidence="2" id="KW-0472">Membrane</keyword>
<keyword evidence="2" id="KW-1133">Transmembrane helix</keyword>
<reference evidence="4" key="1">
    <citation type="submission" date="2018-01" db="EMBL/GenBank/DDBJ databases">
        <title>Rubneribacter badeniensis gen. nov., sp. nov., and Colonibacter rubneri, gen. nov., sp. nov., WGS of new members of the Eggerthellaceae.</title>
        <authorList>
            <person name="Danylec N."/>
            <person name="Stoll D.A."/>
            <person name="Doetsch A."/>
            <person name="Kulling S.E."/>
            <person name="Huch M."/>
        </authorList>
    </citation>
    <scope>NUCLEOTIDE SEQUENCE [LARGE SCALE GENOMIC DNA]</scope>
    <source>
        <strain evidence="4">ResAG-96</strain>
    </source>
</reference>
<keyword evidence="4" id="KW-1185">Reference proteome</keyword>
<evidence type="ECO:0000313" key="3">
    <source>
        <dbReference type="EMBL" id="PNV67826.1"/>
    </source>
</evidence>
<organism evidence="3 4">
    <name type="scientific">Enteroscipio rubneri</name>
    <dbReference type="NCBI Taxonomy" id="2070686"/>
    <lineage>
        <taxon>Bacteria</taxon>
        <taxon>Bacillati</taxon>
        <taxon>Actinomycetota</taxon>
        <taxon>Coriobacteriia</taxon>
        <taxon>Eggerthellales</taxon>
        <taxon>Eggerthellaceae</taxon>
        <taxon>Enteroscipio</taxon>
    </lineage>
</organism>
<gene>
    <name evidence="3" type="ORF">C2L71_06000</name>
</gene>
<dbReference type="AlphaFoldDB" id="A0A2K2UBY3"/>
<keyword evidence="2" id="KW-0812">Transmembrane</keyword>
<feature type="transmembrane region" description="Helical" evidence="2">
    <location>
        <begin position="46"/>
        <end position="65"/>
    </location>
</feature>
<feature type="compositionally biased region" description="Basic residues" evidence="1">
    <location>
        <begin position="15"/>
        <end position="31"/>
    </location>
</feature>